<feature type="coiled-coil region" evidence="1">
    <location>
        <begin position="31"/>
        <end position="58"/>
    </location>
</feature>
<evidence type="ECO:0000313" key="4">
    <source>
        <dbReference type="Proteomes" id="UP000800038"/>
    </source>
</evidence>
<sequence>MSDSGSDNIPGWRAPPHRVPHDFPLSASTINEQTRQQIEQIEQMRRAASQEIAQFVAENGHRLRGLDAEQVADLATGRAFRFTHAERIAASAAMPHTRARINTIPQPPEPPERQEPKKLITTLVSMLPETTYNDAAKGTESTLTYVKIQRGLLKYLATHASDTLTARQAHIWTQAISSDRQPKAQDALRLCYYMRSQGFDTYADVKDGFVSLYIANQQTDLRGPQSDPLYWKQNFKTNEHSMASGGGARGARRNAFVAAPAADEAEGLLAHLIANGARPPPPPGFSPVVPRAGVGGPAGGGSGRDEAVENLANRCANAQVELEVLLSSEFADPTAVQAAIRRVDNLLERLAA</sequence>
<feature type="region of interest" description="Disordered" evidence="2">
    <location>
        <begin position="279"/>
        <end position="306"/>
    </location>
</feature>
<dbReference type="EMBL" id="ML976260">
    <property type="protein sequence ID" value="KAF1935512.1"/>
    <property type="molecule type" value="Genomic_DNA"/>
</dbReference>
<feature type="compositionally biased region" description="Gly residues" evidence="2">
    <location>
        <begin position="293"/>
        <end position="302"/>
    </location>
</feature>
<evidence type="ECO:0000256" key="2">
    <source>
        <dbReference type="SAM" id="MobiDB-lite"/>
    </source>
</evidence>
<protein>
    <submittedName>
        <fullName evidence="3">Uncharacterized protein</fullName>
    </submittedName>
</protein>
<dbReference type="OrthoDB" id="3770722at2759"/>
<name>A0A6A5S600_9PLEO</name>
<evidence type="ECO:0000256" key="1">
    <source>
        <dbReference type="SAM" id="Coils"/>
    </source>
</evidence>
<accession>A0A6A5S600</accession>
<organism evidence="3 4">
    <name type="scientific">Clathrospora elynae</name>
    <dbReference type="NCBI Taxonomy" id="706981"/>
    <lineage>
        <taxon>Eukaryota</taxon>
        <taxon>Fungi</taxon>
        <taxon>Dikarya</taxon>
        <taxon>Ascomycota</taxon>
        <taxon>Pezizomycotina</taxon>
        <taxon>Dothideomycetes</taxon>
        <taxon>Pleosporomycetidae</taxon>
        <taxon>Pleosporales</taxon>
        <taxon>Diademaceae</taxon>
        <taxon>Clathrospora</taxon>
    </lineage>
</organism>
<dbReference type="AlphaFoldDB" id="A0A6A5S600"/>
<evidence type="ECO:0000313" key="3">
    <source>
        <dbReference type="EMBL" id="KAF1935512.1"/>
    </source>
</evidence>
<keyword evidence="4" id="KW-1185">Reference proteome</keyword>
<gene>
    <name evidence="3" type="ORF">EJ02DRAFT_460308</name>
</gene>
<feature type="region of interest" description="Disordered" evidence="2">
    <location>
        <begin position="1"/>
        <end position="21"/>
    </location>
</feature>
<dbReference type="Proteomes" id="UP000800038">
    <property type="component" value="Unassembled WGS sequence"/>
</dbReference>
<reference evidence="3" key="1">
    <citation type="journal article" date="2020" name="Stud. Mycol.">
        <title>101 Dothideomycetes genomes: a test case for predicting lifestyles and emergence of pathogens.</title>
        <authorList>
            <person name="Haridas S."/>
            <person name="Albert R."/>
            <person name="Binder M."/>
            <person name="Bloem J."/>
            <person name="Labutti K."/>
            <person name="Salamov A."/>
            <person name="Andreopoulos B."/>
            <person name="Baker S."/>
            <person name="Barry K."/>
            <person name="Bills G."/>
            <person name="Bluhm B."/>
            <person name="Cannon C."/>
            <person name="Castanera R."/>
            <person name="Culley D."/>
            <person name="Daum C."/>
            <person name="Ezra D."/>
            <person name="Gonzalez J."/>
            <person name="Henrissat B."/>
            <person name="Kuo A."/>
            <person name="Liang C."/>
            <person name="Lipzen A."/>
            <person name="Lutzoni F."/>
            <person name="Magnuson J."/>
            <person name="Mondo S."/>
            <person name="Nolan M."/>
            <person name="Ohm R."/>
            <person name="Pangilinan J."/>
            <person name="Park H.-J."/>
            <person name="Ramirez L."/>
            <person name="Alfaro M."/>
            <person name="Sun H."/>
            <person name="Tritt A."/>
            <person name="Yoshinaga Y."/>
            <person name="Zwiers L.-H."/>
            <person name="Turgeon B."/>
            <person name="Goodwin S."/>
            <person name="Spatafora J."/>
            <person name="Crous P."/>
            <person name="Grigoriev I."/>
        </authorList>
    </citation>
    <scope>NUCLEOTIDE SEQUENCE</scope>
    <source>
        <strain evidence="3">CBS 161.51</strain>
    </source>
</reference>
<proteinExistence type="predicted"/>
<keyword evidence="1" id="KW-0175">Coiled coil</keyword>